<comment type="caution">
    <text evidence="6">The sequence shown here is derived from an EMBL/GenBank/DDBJ whole genome shotgun (WGS) entry which is preliminary data.</text>
</comment>
<feature type="compositionally biased region" description="Basic and acidic residues" evidence="5">
    <location>
        <begin position="846"/>
        <end position="872"/>
    </location>
</feature>
<dbReference type="Proteomes" id="UP001642484">
    <property type="component" value="Unassembled WGS sequence"/>
</dbReference>
<accession>A0ABP0PSI2</accession>
<dbReference type="PROSITE" id="PS50005">
    <property type="entry name" value="TPR"/>
    <property type="match status" value="2"/>
</dbReference>
<keyword evidence="2 3" id="KW-0802">TPR repeat</keyword>
<feature type="region of interest" description="Disordered" evidence="5">
    <location>
        <begin position="902"/>
        <end position="995"/>
    </location>
</feature>
<dbReference type="EMBL" id="CAXAMN010023473">
    <property type="protein sequence ID" value="CAK9077929.1"/>
    <property type="molecule type" value="Genomic_DNA"/>
</dbReference>
<dbReference type="InterPro" id="IPR019734">
    <property type="entry name" value="TPR_rpt"/>
</dbReference>
<dbReference type="PANTHER" id="PTHR14027">
    <property type="entry name" value="RNA POLYMERASE-ASSOCIATED PROTEIN CTR9"/>
    <property type="match status" value="1"/>
</dbReference>
<evidence type="ECO:0000256" key="5">
    <source>
        <dbReference type="SAM" id="MobiDB-lite"/>
    </source>
</evidence>
<evidence type="ECO:0000313" key="7">
    <source>
        <dbReference type="Proteomes" id="UP001642484"/>
    </source>
</evidence>
<feature type="compositionally biased region" description="Basic and acidic residues" evidence="5">
    <location>
        <begin position="902"/>
        <end position="929"/>
    </location>
</feature>
<evidence type="ECO:0000256" key="1">
    <source>
        <dbReference type="ARBA" id="ARBA00022737"/>
    </source>
</evidence>
<dbReference type="Pfam" id="PF13432">
    <property type="entry name" value="TPR_16"/>
    <property type="match status" value="1"/>
</dbReference>
<reference evidence="6 7" key="1">
    <citation type="submission" date="2024-02" db="EMBL/GenBank/DDBJ databases">
        <authorList>
            <person name="Chen Y."/>
            <person name="Shah S."/>
            <person name="Dougan E. K."/>
            <person name="Thang M."/>
            <person name="Chan C."/>
        </authorList>
    </citation>
    <scope>NUCLEOTIDE SEQUENCE [LARGE SCALE GENOMIC DNA]</scope>
</reference>
<keyword evidence="1" id="KW-0677">Repeat</keyword>
<dbReference type="InterPro" id="IPR031101">
    <property type="entry name" value="Ctr9"/>
</dbReference>
<sequence length="995" mass="113222">MAELRLAEEAAQLLSEAVRREAEEAQDLLNRAGALLQRVDEIERQPSFESLLLRGFHALTSYTLQDSRNGEAGGANVLQRAEYLFNAALSFNKSSPRARFGHAVLAASRGDWQQALISFREVLMRAAPQKGAGEVQKRALKNLRFALALCFAGLGRKEKAKKALLGVIAMEEDADALCGLAFLAQQNGQQQQASEYLRRAMQAGPDNLMVYCQAANHAFFCGLEAQKVHGGDPEEWKMASDLLDRAFETKSKQLRAEVHYQRGRLAHARGHFAIAMDEHKRCIDIMPKHLAAVYALAQCYMEQRFYSGTIKLLEKTPKEVQNEPEVMKLLTAAYLATNEHNSKACTMASKLVELAPDLDAWLMKAEAQTRVNPQEAVEAYEHIHQLLQDPKMAEHATLELWNNMGTVLASYGDPSIAKQAYERGIRLVELRLLRSSSQKEIKELEIAKRTLKFNQAWLAETHPNDPELAEAMSLYTSLTEENPWFADAILRLGKQWQNLGMLDQAMATFRMAMDSNCFQAQLHCAEALREAGHFSEAVRWAEKAVATANSKEEHYALVFLGNLYFEASGYDKTLAKDKDGFLLKAMESYVKALENQHDCPSAANGIGMVFARRGKANLAKTIFQSVLQHKSMSENASTYINLAHAYMETNGAIARKREIDDGEVSEEEREDRKAATRKAISLYEMARKLQPDDVSVNLCIANCYNKLKEYDDAAAILSETAHNWPFDIVVKLNQAKNWEDWAKHVVRRYGRGPVFSRVIDELRDALDHLGSAIAAWGFVLTLWNRSDDRERRLLARRAPAYQLEKAMTDIPGRIEYLKMLNRETRALLAERMKDLRQSDYRMQAVDQEREQAEKMQLKRREEENEGAEKERRIEAEDQAIRLMELGRYINLGKNLEAQKDKAAKVKKRKTEEPHSISQETDEKVQKSGEDDSVPEAIEGIFDDDEVVVPREKEKKEKKKKKDKKDKKDKEKEDKKDKKKKKDKKDKKRHREDLDA</sequence>
<dbReference type="InterPro" id="IPR011990">
    <property type="entry name" value="TPR-like_helical_dom_sf"/>
</dbReference>
<dbReference type="SUPFAM" id="SSF48452">
    <property type="entry name" value="TPR-like"/>
    <property type="match status" value="4"/>
</dbReference>
<dbReference type="PANTHER" id="PTHR14027:SF2">
    <property type="entry name" value="RNA POLYMERASE-ASSOCIATED PROTEIN CTR9 HOMOLOG"/>
    <property type="match status" value="1"/>
</dbReference>
<feature type="compositionally biased region" description="Basic and acidic residues" evidence="5">
    <location>
        <begin position="965"/>
        <end position="975"/>
    </location>
</feature>
<evidence type="ECO:0000256" key="3">
    <source>
        <dbReference type="PROSITE-ProRule" id="PRU00339"/>
    </source>
</evidence>
<feature type="coiled-coil region" evidence="4">
    <location>
        <begin position="4"/>
        <end position="45"/>
    </location>
</feature>
<dbReference type="Gene3D" id="1.25.40.10">
    <property type="entry name" value="Tetratricopeptide repeat domain"/>
    <property type="match status" value="4"/>
</dbReference>
<name>A0ABP0PSI2_9DINO</name>
<evidence type="ECO:0000256" key="2">
    <source>
        <dbReference type="ARBA" id="ARBA00022803"/>
    </source>
</evidence>
<organism evidence="6 7">
    <name type="scientific">Durusdinium trenchii</name>
    <dbReference type="NCBI Taxonomy" id="1381693"/>
    <lineage>
        <taxon>Eukaryota</taxon>
        <taxon>Sar</taxon>
        <taxon>Alveolata</taxon>
        <taxon>Dinophyceae</taxon>
        <taxon>Suessiales</taxon>
        <taxon>Symbiodiniaceae</taxon>
        <taxon>Durusdinium</taxon>
    </lineage>
</organism>
<evidence type="ECO:0000313" key="6">
    <source>
        <dbReference type="EMBL" id="CAK9077929.1"/>
    </source>
</evidence>
<feature type="compositionally biased region" description="Basic residues" evidence="5">
    <location>
        <begin position="955"/>
        <end position="964"/>
    </location>
</feature>
<dbReference type="SMART" id="SM00028">
    <property type="entry name" value="TPR"/>
    <property type="match status" value="8"/>
</dbReference>
<keyword evidence="7" id="KW-1185">Reference proteome</keyword>
<keyword evidence="4" id="KW-0175">Coiled coil</keyword>
<feature type="repeat" description="TPR" evidence="3">
    <location>
        <begin position="256"/>
        <end position="289"/>
    </location>
</feature>
<proteinExistence type="predicted"/>
<protein>
    <submittedName>
        <fullName evidence="6">Uncharacterized protein</fullName>
    </submittedName>
</protein>
<gene>
    <name evidence="6" type="ORF">CCMP2556_LOCUS38391</name>
</gene>
<feature type="repeat" description="TPR" evidence="3">
    <location>
        <begin position="174"/>
        <end position="207"/>
    </location>
</feature>
<feature type="region of interest" description="Disordered" evidence="5">
    <location>
        <begin position="839"/>
        <end position="872"/>
    </location>
</feature>
<evidence type="ECO:0000256" key="4">
    <source>
        <dbReference type="SAM" id="Coils"/>
    </source>
</evidence>
<feature type="compositionally biased region" description="Basic residues" evidence="5">
    <location>
        <begin position="976"/>
        <end position="989"/>
    </location>
</feature>
<dbReference type="Pfam" id="PF14559">
    <property type="entry name" value="TPR_19"/>
    <property type="match status" value="1"/>
</dbReference>